<sequence length="107" mass="12734">MVRGYQGSEGDDLVVLVSLSERTGAWKRLFPGHYGTPDVGLHPHRPTIMRFMRPATPEEILPQQMAELYRDELDVLYHWGNREQWPDHLRKRFRRRRSIPKRELNGQ</sequence>
<organism evidence="1 2">
    <name type="scientific">Candidatus Buchananbacteria bacterium CG10_big_fil_rev_8_21_14_0_10_42_9</name>
    <dbReference type="NCBI Taxonomy" id="1974526"/>
    <lineage>
        <taxon>Bacteria</taxon>
        <taxon>Candidatus Buchananiibacteriota</taxon>
    </lineage>
</organism>
<gene>
    <name evidence="1" type="ORF">COT81_01250</name>
</gene>
<name>A0A2H0W409_9BACT</name>
<dbReference type="Proteomes" id="UP000230935">
    <property type="component" value="Unassembled WGS sequence"/>
</dbReference>
<evidence type="ECO:0000313" key="2">
    <source>
        <dbReference type="Proteomes" id="UP000230935"/>
    </source>
</evidence>
<dbReference type="EMBL" id="PEZZ01000007">
    <property type="protein sequence ID" value="PIS05390.1"/>
    <property type="molecule type" value="Genomic_DNA"/>
</dbReference>
<reference evidence="2" key="1">
    <citation type="submission" date="2017-09" db="EMBL/GenBank/DDBJ databases">
        <title>Depth-based differentiation of microbial function through sediment-hosted aquifers and enrichment of novel symbionts in the deep terrestrial subsurface.</title>
        <authorList>
            <person name="Probst A.J."/>
            <person name="Ladd B."/>
            <person name="Jarett J.K."/>
            <person name="Geller-Mcgrath D.E."/>
            <person name="Sieber C.M.K."/>
            <person name="Emerson J.B."/>
            <person name="Anantharaman K."/>
            <person name="Thomas B.C."/>
            <person name="Malmstrom R."/>
            <person name="Stieglmeier M."/>
            <person name="Klingl A."/>
            <person name="Woyke T."/>
            <person name="Ryan C.M."/>
            <person name="Banfield J.F."/>
        </authorList>
    </citation>
    <scope>NUCLEOTIDE SEQUENCE [LARGE SCALE GENOMIC DNA]</scope>
</reference>
<comment type="caution">
    <text evidence="1">The sequence shown here is derived from an EMBL/GenBank/DDBJ whole genome shotgun (WGS) entry which is preliminary data.</text>
</comment>
<proteinExistence type="predicted"/>
<protein>
    <submittedName>
        <fullName evidence="1">Uncharacterized protein</fullName>
    </submittedName>
</protein>
<evidence type="ECO:0000313" key="1">
    <source>
        <dbReference type="EMBL" id="PIS05390.1"/>
    </source>
</evidence>
<accession>A0A2H0W409</accession>
<dbReference type="AlphaFoldDB" id="A0A2H0W409"/>